<reference evidence="1 2" key="1">
    <citation type="submission" date="2018-01" db="EMBL/GenBank/DDBJ databases">
        <title>Denitrification phenotypes of diverse strains of Pseudomonas stutzeri.</title>
        <authorList>
            <person name="Milligan D.A."/>
            <person name="Bergaust L."/>
            <person name="Bakken L.R."/>
            <person name="Frostegard A."/>
        </authorList>
    </citation>
    <scope>NUCLEOTIDE SEQUENCE [LARGE SCALE GENOMIC DNA]</scope>
    <source>
        <strain evidence="1 2">CCUG 44592</strain>
    </source>
</reference>
<dbReference type="RefSeq" id="WP_102821690.1">
    <property type="nucleotide sequence ID" value="NZ_JAMOHR010000029.1"/>
</dbReference>
<gene>
    <name evidence="1" type="ORF">CXK99_21220</name>
</gene>
<accession>A0A2N8R8X7</accession>
<proteinExistence type="predicted"/>
<organism evidence="1 2">
    <name type="scientific">Stutzerimonas stutzeri</name>
    <name type="common">Pseudomonas stutzeri</name>
    <dbReference type="NCBI Taxonomy" id="316"/>
    <lineage>
        <taxon>Bacteria</taxon>
        <taxon>Pseudomonadati</taxon>
        <taxon>Pseudomonadota</taxon>
        <taxon>Gammaproteobacteria</taxon>
        <taxon>Pseudomonadales</taxon>
        <taxon>Pseudomonadaceae</taxon>
        <taxon>Stutzerimonas</taxon>
    </lineage>
</organism>
<dbReference type="Proteomes" id="UP000236003">
    <property type="component" value="Unassembled WGS sequence"/>
</dbReference>
<dbReference type="AlphaFoldDB" id="A0A2N8R8X7"/>
<sequence>MAAIRLCDIVHNRSVYRQTSAFLGEVQALLGDASVKGFETDFSFRYSLVAAMAHHSVLENLKGVDEILHWRVVSFLSVIESYLADRPFDSNNSAQLFGAMNVL</sequence>
<protein>
    <submittedName>
        <fullName evidence="1">Uncharacterized protein</fullName>
    </submittedName>
</protein>
<name>A0A2N8R8X7_STUST</name>
<dbReference type="EMBL" id="POUM01000027">
    <property type="protein sequence ID" value="PNF57543.1"/>
    <property type="molecule type" value="Genomic_DNA"/>
</dbReference>
<evidence type="ECO:0000313" key="2">
    <source>
        <dbReference type="Proteomes" id="UP000236003"/>
    </source>
</evidence>
<comment type="caution">
    <text evidence="1">The sequence shown here is derived from an EMBL/GenBank/DDBJ whole genome shotgun (WGS) entry which is preliminary data.</text>
</comment>
<evidence type="ECO:0000313" key="1">
    <source>
        <dbReference type="EMBL" id="PNF57543.1"/>
    </source>
</evidence>